<comment type="caution">
    <text evidence="4">The sequence shown here is derived from an EMBL/GenBank/DDBJ whole genome shotgun (WGS) entry which is preliminary data.</text>
</comment>
<evidence type="ECO:0000256" key="1">
    <source>
        <dbReference type="ARBA" id="ARBA00022837"/>
    </source>
</evidence>
<protein>
    <recommendedName>
        <fullName evidence="3">EF-hand domain-containing protein</fullName>
    </recommendedName>
</protein>
<sequence>MLKGLRPGERVGGTLSGRRGVGQAAEAQSDILLDALCCCRVNPLCAAPKSSIKLRTTLGMKSIGKILLGGKPANASTGGPEKSLLRATSAPSLKKACVIPKWLAHELLQERNAAQAHEDWRRDVTERLQQIRRKPSLNDALNALVYQLKRDNLTEGELFARIDADSDGELSRLELQVALRKLGVSLSTSELDGILRIFDSDGSGSTDFSEFYHLIKSQEDHLPDNYGTDENQGREKLHGYTVGERVKLRLCMSNKALQLDAHADIKSLHGTIVGNGARSGTFLLQLEDTNEKLLVKPRQLSKTKPTKAAPLKRSNTFELA</sequence>
<feature type="region of interest" description="Disordered" evidence="2">
    <location>
        <begin position="300"/>
        <end position="320"/>
    </location>
</feature>
<dbReference type="PROSITE" id="PS00018">
    <property type="entry name" value="EF_HAND_1"/>
    <property type="match status" value="1"/>
</dbReference>
<keyword evidence="1" id="KW-0106">Calcium</keyword>
<keyword evidence="5" id="KW-1185">Reference proteome</keyword>
<evidence type="ECO:0000313" key="5">
    <source>
        <dbReference type="Proteomes" id="UP001178507"/>
    </source>
</evidence>
<gene>
    <name evidence="4" type="ORF">EVOR1521_LOCUS19536</name>
</gene>
<feature type="domain" description="EF-hand" evidence="3">
    <location>
        <begin position="157"/>
        <end position="185"/>
    </location>
</feature>
<evidence type="ECO:0000256" key="2">
    <source>
        <dbReference type="SAM" id="MobiDB-lite"/>
    </source>
</evidence>
<dbReference type="AlphaFoldDB" id="A0AA36IVY9"/>
<dbReference type="GO" id="GO:0005509">
    <property type="term" value="F:calcium ion binding"/>
    <property type="evidence" value="ECO:0007669"/>
    <property type="project" value="InterPro"/>
</dbReference>
<dbReference type="SUPFAM" id="SSF47473">
    <property type="entry name" value="EF-hand"/>
    <property type="match status" value="1"/>
</dbReference>
<feature type="domain" description="EF-hand" evidence="3">
    <location>
        <begin position="186"/>
        <end position="221"/>
    </location>
</feature>
<dbReference type="Gene3D" id="1.10.238.10">
    <property type="entry name" value="EF-hand"/>
    <property type="match status" value="1"/>
</dbReference>
<accession>A0AA36IVY9</accession>
<dbReference type="Pfam" id="PF13499">
    <property type="entry name" value="EF-hand_7"/>
    <property type="match status" value="1"/>
</dbReference>
<dbReference type="PROSITE" id="PS50222">
    <property type="entry name" value="EF_HAND_2"/>
    <property type="match status" value="2"/>
</dbReference>
<evidence type="ECO:0000313" key="4">
    <source>
        <dbReference type="EMBL" id="CAJ1394997.1"/>
    </source>
</evidence>
<reference evidence="4" key="1">
    <citation type="submission" date="2023-08" db="EMBL/GenBank/DDBJ databases">
        <authorList>
            <person name="Chen Y."/>
            <person name="Shah S."/>
            <person name="Dougan E. K."/>
            <person name="Thang M."/>
            <person name="Chan C."/>
        </authorList>
    </citation>
    <scope>NUCLEOTIDE SEQUENCE</scope>
</reference>
<dbReference type="InterPro" id="IPR018247">
    <property type="entry name" value="EF_Hand_1_Ca_BS"/>
</dbReference>
<dbReference type="Proteomes" id="UP001178507">
    <property type="component" value="Unassembled WGS sequence"/>
</dbReference>
<proteinExistence type="predicted"/>
<dbReference type="InterPro" id="IPR002048">
    <property type="entry name" value="EF_hand_dom"/>
</dbReference>
<name>A0AA36IVY9_9DINO</name>
<dbReference type="InterPro" id="IPR011992">
    <property type="entry name" value="EF-hand-dom_pair"/>
</dbReference>
<evidence type="ECO:0000259" key="3">
    <source>
        <dbReference type="PROSITE" id="PS50222"/>
    </source>
</evidence>
<dbReference type="EMBL" id="CAUJNA010003013">
    <property type="protein sequence ID" value="CAJ1394997.1"/>
    <property type="molecule type" value="Genomic_DNA"/>
</dbReference>
<organism evidence="4 5">
    <name type="scientific">Effrenium voratum</name>
    <dbReference type="NCBI Taxonomy" id="2562239"/>
    <lineage>
        <taxon>Eukaryota</taxon>
        <taxon>Sar</taxon>
        <taxon>Alveolata</taxon>
        <taxon>Dinophyceae</taxon>
        <taxon>Suessiales</taxon>
        <taxon>Symbiodiniaceae</taxon>
        <taxon>Effrenium</taxon>
    </lineage>
</organism>
<dbReference type="CDD" id="cd00051">
    <property type="entry name" value="EFh"/>
    <property type="match status" value="1"/>
</dbReference>
<dbReference type="SMART" id="SM00054">
    <property type="entry name" value="EFh"/>
    <property type="match status" value="2"/>
</dbReference>